<keyword evidence="6" id="KW-0464">Manganese</keyword>
<comment type="caution">
    <text evidence="9">The sequence shown here is derived from an EMBL/GenBank/DDBJ whole genome shotgun (WGS) entry which is preliminary data.</text>
</comment>
<dbReference type="GO" id="GO:0046872">
    <property type="term" value="F:metal ion binding"/>
    <property type="evidence" value="ECO:0007669"/>
    <property type="project" value="UniProtKB-KW"/>
</dbReference>
<dbReference type="PROSITE" id="PS51435">
    <property type="entry name" value="AP_NUCLEASE_F1_4"/>
    <property type="match status" value="1"/>
</dbReference>
<dbReference type="NCBIfam" id="TIGR00195">
    <property type="entry name" value="exoDNase_III"/>
    <property type="match status" value="1"/>
</dbReference>
<feature type="active site" description="Proton donor/acceptor" evidence="5">
    <location>
        <position position="143"/>
    </location>
</feature>
<dbReference type="InterPro" id="IPR020847">
    <property type="entry name" value="AP_endonuclease_F1_BS"/>
</dbReference>
<dbReference type="NCBIfam" id="TIGR00633">
    <property type="entry name" value="xth"/>
    <property type="match status" value="1"/>
</dbReference>
<dbReference type="EMBL" id="JXUW01000029">
    <property type="protein sequence ID" value="KJE75769.1"/>
    <property type="molecule type" value="Genomic_DNA"/>
</dbReference>
<evidence type="ECO:0000313" key="9">
    <source>
        <dbReference type="EMBL" id="KJE75769.1"/>
    </source>
</evidence>
<dbReference type="STRING" id="1121877.FEAC_24720"/>
<evidence type="ECO:0000256" key="5">
    <source>
        <dbReference type="PIRSR" id="PIRSR604808-1"/>
    </source>
</evidence>
<evidence type="ECO:0000256" key="7">
    <source>
        <dbReference type="PIRSR" id="PIRSR604808-3"/>
    </source>
</evidence>
<dbReference type="Proteomes" id="UP000032336">
    <property type="component" value="Unassembled WGS sequence"/>
</dbReference>
<keyword evidence="2 6" id="KW-0479">Metal-binding</keyword>
<feature type="binding site" evidence="6">
    <location>
        <position position="244"/>
    </location>
    <ligand>
        <name>Mg(2+)</name>
        <dbReference type="ChEBI" id="CHEBI:18420"/>
        <label>1</label>
    </ligand>
</feature>
<dbReference type="OrthoDB" id="9803914at2"/>
<feature type="binding site" evidence="6">
    <location>
        <position position="243"/>
    </location>
    <ligand>
        <name>Mg(2+)</name>
        <dbReference type="ChEBI" id="CHEBI:18420"/>
        <label>1</label>
    </ligand>
</feature>
<feature type="active site" evidence="5">
    <location>
        <position position="103"/>
    </location>
</feature>
<feature type="site" description="Transition state stabilizer" evidence="7">
    <location>
        <position position="145"/>
    </location>
</feature>
<dbReference type="GeneID" id="78373497"/>
<dbReference type="PANTHER" id="PTHR43250:SF2">
    <property type="entry name" value="EXODEOXYRIBONUCLEASE III"/>
    <property type="match status" value="1"/>
</dbReference>
<name>A0A0D8FS58_9ACTN</name>
<sequence>MRFATWNVNSLRARRDLVALWLNEHQPDVLCLQETKVKDADFPEELFEENGYHVAHWGVSSWNGVAIAARQPLDNLILGVVDDSEEARCIAADIDGIRVFSVYVPNGRALGDPHYSYKLEWLEALRARLSDEIQRRPLLVAGDFNIAPTDDDVYDRAALEGATHVSEPERLALQRLLDLGLVDCGASAEDTDSNFTWWDYRQGAFRRGMGMRIDLVLASRSLSGEMCSFQVDRLTRAAPKPSDHAPVIVEF</sequence>
<keyword evidence="3 9" id="KW-0378">Hydrolase</keyword>
<accession>A0A0D8FS58</accession>
<dbReference type="GO" id="GO:0004519">
    <property type="term" value="F:endonuclease activity"/>
    <property type="evidence" value="ECO:0007669"/>
    <property type="project" value="InterPro"/>
</dbReference>
<comment type="cofactor">
    <cofactor evidence="6">
        <name>Mg(2+)</name>
        <dbReference type="ChEBI" id="CHEBI:18420"/>
    </cofactor>
    <cofactor evidence="6">
        <name>Mn(2+)</name>
        <dbReference type="ChEBI" id="CHEBI:29035"/>
    </cofactor>
    <text evidence="6">Probably binds two magnesium or manganese ions per subunit.</text>
</comment>
<dbReference type="InterPro" id="IPR037493">
    <property type="entry name" value="ExoIII-like"/>
</dbReference>
<dbReference type="RefSeq" id="WP_035390377.1">
    <property type="nucleotide sequence ID" value="NZ_JQKF01000024.1"/>
</dbReference>
<feature type="binding site" evidence="6">
    <location>
        <position position="34"/>
    </location>
    <ligand>
        <name>Mg(2+)</name>
        <dbReference type="ChEBI" id="CHEBI:18420"/>
        <label>1</label>
    </ligand>
</feature>
<feature type="binding site" evidence="6">
    <location>
        <position position="7"/>
    </location>
    <ligand>
        <name>Mg(2+)</name>
        <dbReference type="ChEBI" id="CHEBI:18420"/>
        <label>1</label>
    </ligand>
</feature>
<dbReference type="InterPro" id="IPR036691">
    <property type="entry name" value="Endo/exonu/phosph_ase_sf"/>
</dbReference>
<dbReference type="Pfam" id="PF03372">
    <property type="entry name" value="Exo_endo_phos"/>
    <property type="match status" value="1"/>
</dbReference>
<keyword evidence="10" id="KW-1185">Reference proteome</keyword>
<feature type="domain" description="Endonuclease/exonuclease/phosphatase" evidence="8">
    <location>
        <begin position="4"/>
        <end position="244"/>
    </location>
</feature>
<dbReference type="PANTHER" id="PTHR43250">
    <property type="entry name" value="EXODEOXYRIBONUCLEASE III"/>
    <property type="match status" value="1"/>
</dbReference>
<evidence type="ECO:0000256" key="1">
    <source>
        <dbReference type="ARBA" id="ARBA00007092"/>
    </source>
</evidence>
<organism evidence="9 10">
    <name type="scientific">Ferrimicrobium acidiphilum DSM 19497</name>
    <dbReference type="NCBI Taxonomy" id="1121877"/>
    <lineage>
        <taxon>Bacteria</taxon>
        <taxon>Bacillati</taxon>
        <taxon>Actinomycetota</taxon>
        <taxon>Acidimicrobiia</taxon>
        <taxon>Acidimicrobiales</taxon>
        <taxon>Acidimicrobiaceae</taxon>
        <taxon>Ferrimicrobium</taxon>
    </lineage>
</organism>
<evidence type="ECO:0000313" key="10">
    <source>
        <dbReference type="Proteomes" id="UP000032336"/>
    </source>
</evidence>
<feature type="site" description="Interaction with DNA substrate" evidence="7">
    <location>
        <position position="244"/>
    </location>
</feature>
<keyword evidence="4 6" id="KW-0460">Magnesium</keyword>
<dbReference type="InterPro" id="IPR004808">
    <property type="entry name" value="AP_endonuc_1"/>
</dbReference>
<dbReference type="AlphaFoldDB" id="A0A0D8FS58"/>
<evidence type="ECO:0000259" key="8">
    <source>
        <dbReference type="Pfam" id="PF03372"/>
    </source>
</evidence>
<feature type="site" description="Important for catalytic activity" evidence="7">
    <location>
        <position position="214"/>
    </location>
</feature>
<dbReference type="GO" id="GO:0006281">
    <property type="term" value="P:DNA repair"/>
    <property type="evidence" value="ECO:0007669"/>
    <property type="project" value="InterPro"/>
</dbReference>
<feature type="binding site" evidence="6">
    <location>
        <position position="145"/>
    </location>
    <ligand>
        <name>Mg(2+)</name>
        <dbReference type="ChEBI" id="CHEBI:18420"/>
        <label>1</label>
    </ligand>
</feature>
<dbReference type="CDD" id="cd09086">
    <property type="entry name" value="ExoIII-like_AP-endo"/>
    <property type="match status" value="1"/>
</dbReference>
<feature type="binding site" evidence="6">
    <location>
        <position position="143"/>
    </location>
    <ligand>
        <name>Mg(2+)</name>
        <dbReference type="ChEBI" id="CHEBI:18420"/>
        <label>1</label>
    </ligand>
</feature>
<proteinExistence type="inferred from homology"/>
<evidence type="ECO:0000256" key="6">
    <source>
        <dbReference type="PIRSR" id="PIRSR604808-2"/>
    </source>
</evidence>
<dbReference type="PATRIC" id="fig|1121877.4.peg.2758"/>
<reference evidence="9 10" key="1">
    <citation type="submission" date="2015-01" db="EMBL/GenBank/DDBJ databases">
        <title>Draft genome of the acidophilic iron oxidizer Ferrimicrobium acidiphilum strain T23.</title>
        <authorList>
            <person name="Poehlein A."/>
            <person name="Eisen S."/>
            <person name="Schloemann M."/>
            <person name="Johnson B.D."/>
            <person name="Daniel R."/>
            <person name="Muehling M."/>
        </authorList>
    </citation>
    <scope>NUCLEOTIDE SEQUENCE [LARGE SCALE GENOMIC DNA]</scope>
    <source>
        <strain evidence="9 10">T23</strain>
    </source>
</reference>
<dbReference type="SUPFAM" id="SSF56219">
    <property type="entry name" value="DNase I-like"/>
    <property type="match status" value="1"/>
</dbReference>
<evidence type="ECO:0000256" key="4">
    <source>
        <dbReference type="ARBA" id="ARBA00022842"/>
    </source>
</evidence>
<dbReference type="InterPro" id="IPR005135">
    <property type="entry name" value="Endo/exonuclease/phosphatase"/>
</dbReference>
<protein>
    <submittedName>
        <fullName evidence="9">Exodeoxyribonuclease III</fullName>
        <ecNumber evidence="9">3.1.11.2</ecNumber>
    </submittedName>
</protein>
<feature type="active site" description="Proton acceptor" evidence="5">
    <location>
        <position position="244"/>
    </location>
</feature>
<dbReference type="GO" id="GO:0008311">
    <property type="term" value="F:double-stranded DNA 3'-5' DNA exonuclease activity"/>
    <property type="evidence" value="ECO:0007669"/>
    <property type="project" value="UniProtKB-EC"/>
</dbReference>
<comment type="similarity">
    <text evidence="1">Belongs to the DNA repair enzymes AP/ExoA family.</text>
</comment>
<dbReference type="Gene3D" id="3.60.10.10">
    <property type="entry name" value="Endonuclease/exonuclease/phosphatase"/>
    <property type="match status" value="1"/>
</dbReference>
<dbReference type="EC" id="3.1.11.2" evidence="9"/>
<gene>
    <name evidence="9" type="primary">xthA</name>
    <name evidence="9" type="ORF">FEAC_24720</name>
</gene>
<dbReference type="eggNOG" id="COG0708">
    <property type="taxonomic scope" value="Bacteria"/>
</dbReference>
<dbReference type="PROSITE" id="PS00726">
    <property type="entry name" value="AP_NUCLEASE_F1_1"/>
    <property type="match status" value="1"/>
</dbReference>
<dbReference type="GO" id="GO:0003677">
    <property type="term" value="F:DNA binding"/>
    <property type="evidence" value="ECO:0007669"/>
    <property type="project" value="InterPro"/>
</dbReference>
<evidence type="ECO:0000256" key="2">
    <source>
        <dbReference type="ARBA" id="ARBA00022723"/>
    </source>
</evidence>
<evidence type="ECO:0000256" key="3">
    <source>
        <dbReference type="ARBA" id="ARBA00022801"/>
    </source>
</evidence>